<sequence length="243" mass="27217">MQESKKKILSTRPVKESLIQEAAEQNIELDIIPLIDTEPVQDIDTQQEIEQIALQYATVVFTSMNAVESVITMLDQHVPEWNIYCMGNTTQELIRNYFGEQAISGTGNNASELAETILSDDDELDEVFFFCGDQRRDELPAKLKEAGISVEEIIVYKTIPLHQKIDTTYNGIVFFSPSAVESFFNKNKVATSTVLFAIGTTTEAAIKRYTNNSIITAHSPGKEELVRKAIHYFVNGELSIVNS</sequence>
<proteinExistence type="predicted"/>
<dbReference type="PANTHER" id="PTHR12390:SF0">
    <property type="entry name" value="UROPORPHYRINOGEN-III SYNTHASE"/>
    <property type="match status" value="1"/>
</dbReference>
<organism evidence="2">
    <name type="scientific">Sediminibacterium sp. KACHI17</name>
    <dbReference type="NCBI Taxonomy" id="1751071"/>
    <lineage>
        <taxon>Bacteria</taxon>
        <taxon>Pseudomonadati</taxon>
        <taxon>Bacteroidota</taxon>
        <taxon>Chitinophagia</taxon>
        <taxon>Chitinophagales</taxon>
        <taxon>Chitinophagaceae</taxon>
        <taxon>Sediminibacterium</taxon>
    </lineage>
</organism>
<dbReference type="PANTHER" id="PTHR12390">
    <property type="entry name" value="UROPORPHYRINOGEN III SYNTHASE"/>
    <property type="match status" value="1"/>
</dbReference>
<feature type="domain" description="Tetrapyrrole biosynthesis uroporphyrinogen III synthase" evidence="1">
    <location>
        <begin position="20"/>
        <end position="226"/>
    </location>
</feature>
<dbReference type="InterPro" id="IPR039793">
    <property type="entry name" value="UROS/Hem4"/>
</dbReference>
<dbReference type="Pfam" id="PF02602">
    <property type="entry name" value="HEM4"/>
    <property type="match status" value="1"/>
</dbReference>
<evidence type="ECO:0000313" key="2">
    <source>
        <dbReference type="EMBL" id="BFG71592.1"/>
    </source>
</evidence>
<dbReference type="GO" id="GO:0005829">
    <property type="term" value="C:cytosol"/>
    <property type="evidence" value="ECO:0007669"/>
    <property type="project" value="TreeGrafter"/>
</dbReference>
<dbReference type="EMBL" id="AP029612">
    <property type="protein sequence ID" value="BFG71592.1"/>
    <property type="molecule type" value="Genomic_DNA"/>
</dbReference>
<name>A0AAT9GLT6_9BACT</name>
<dbReference type="CDD" id="cd06578">
    <property type="entry name" value="HemD"/>
    <property type="match status" value="1"/>
</dbReference>
<protein>
    <submittedName>
        <fullName evidence="2">Uroporphyrinogen-III synthase</fullName>
    </submittedName>
</protein>
<dbReference type="GO" id="GO:0004852">
    <property type="term" value="F:uroporphyrinogen-III synthase activity"/>
    <property type="evidence" value="ECO:0007669"/>
    <property type="project" value="InterPro"/>
</dbReference>
<gene>
    <name evidence="2" type="ORF">KACHI17_24730</name>
</gene>
<dbReference type="GO" id="GO:0006780">
    <property type="term" value="P:uroporphyrinogen III biosynthetic process"/>
    <property type="evidence" value="ECO:0007669"/>
    <property type="project" value="InterPro"/>
</dbReference>
<reference evidence="2" key="1">
    <citation type="submission" date="2024-02" db="EMBL/GenBank/DDBJ databases">
        <title>Sediminibacterium planktonica sp. nov. and Sediminibacterium longus sp. nov., isolated from surface lake and river water.</title>
        <authorList>
            <person name="Watanabe K."/>
            <person name="Takemine S."/>
            <person name="Ishii Y."/>
            <person name="Ogata Y."/>
            <person name="Shindo C."/>
            <person name="Suda W."/>
        </authorList>
    </citation>
    <scope>NUCLEOTIDE SEQUENCE</scope>
    <source>
        <strain evidence="2">KACHI17</strain>
    </source>
</reference>
<dbReference type="RefSeq" id="WP_353549218.1">
    <property type="nucleotide sequence ID" value="NZ_AP029612.1"/>
</dbReference>
<dbReference type="Gene3D" id="3.40.50.10090">
    <property type="match status" value="2"/>
</dbReference>
<accession>A0AAT9GLT6</accession>
<dbReference type="InterPro" id="IPR036108">
    <property type="entry name" value="4pyrrol_syn_uPrphyn_synt_sf"/>
</dbReference>
<dbReference type="InterPro" id="IPR003754">
    <property type="entry name" value="4pyrrol_synth_uPrphyn_synth"/>
</dbReference>
<dbReference type="SUPFAM" id="SSF69618">
    <property type="entry name" value="HemD-like"/>
    <property type="match status" value="1"/>
</dbReference>
<dbReference type="AlphaFoldDB" id="A0AAT9GLT6"/>
<evidence type="ECO:0000259" key="1">
    <source>
        <dbReference type="Pfam" id="PF02602"/>
    </source>
</evidence>